<reference evidence="2" key="1">
    <citation type="submission" date="2019-09" db="EMBL/GenBank/DDBJ databases">
        <title>Organ-specific transcriptomic study of the physiology of the cattle tick, Rhipicephalus microplus.</title>
        <authorList>
            <person name="Tirloni L."/>
            <person name="Braz G."/>
            <person name="Gandara A.C.P."/>
            <person name="Sabadin G.A."/>
            <person name="da Silva R.M."/>
            <person name="Guizzo M.G."/>
            <person name="Machado J.A."/>
            <person name="Costa E.P."/>
            <person name="Gomes H.F."/>
            <person name="Moraes J."/>
            <person name="Mota M.B.S."/>
            <person name="Mesquita R.D."/>
            <person name="Alvarenga P.H."/>
            <person name="Alves F."/>
            <person name="Seixas A."/>
            <person name="da Fonseca R.N."/>
            <person name="Fogaca A."/>
            <person name="Logullo C."/>
            <person name="Tanaka A."/>
            <person name="Daffre S."/>
            <person name="Termignoni C."/>
            <person name="Vaz I.S.Jr."/>
            <person name="Oliveira P.L."/>
            <person name="Ribeiro J.M."/>
        </authorList>
    </citation>
    <scope>NUCLEOTIDE SEQUENCE</scope>
    <source>
        <strain evidence="2">Porto Alegre</strain>
    </source>
</reference>
<name>A0A6M2D9Q8_RHIMP</name>
<accession>A0A6M2D9Q8</accession>
<dbReference type="EMBL" id="GHWJ01010105">
    <property type="protein sequence ID" value="NOV42842.1"/>
    <property type="molecule type" value="Transcribed_RNA"/>
</dbReference>
<evidence type="ECO:0000256" key="1">
    <source>
        <dbReference type="SAM" id="SignalP"/>
    </source>
</evidence>
<feature type="chain" id="PRO_5026855534" evidence="1">
    <location>
        <begin position="23"/>
        <end position="102"/>
    </location>
</feature>
<feature type="signal peptide" evidence="1">
    <location>
        <begin position="1"/>
        <end position="22"/>
    </location>
</feature>
<dbReference type="AlphaFoldDB" id="A0A6M2D9Q8"/>
<proteinExistence type="predicted"/>
<keyword evidence="1" id="KW-0732">Signal</keyword>
<sequence length="102" mass="11708">MFCFFFFFFCCICLWLIVSTKSLDIYQARSQTRLGYLNCRQTRTGTKHSRHSYSSPRQTRVKTKRCVVVAYAGGPNQSRSARAGLQRCLASPLASHCLPYQK</sequence>
<evidence type="ECO:0000313" key="2">
    <source>
        <dbReference type="EMBL" id="NOV42842.1"/>
    </source>
</evidence>
<protein>
    <submittedName>
        <fullName evidence="2">Putative secreted protein</fullName>
    </submittedName>
</protein>
<organism evidence="2">
    <name type="scientific">Rhipicephalus microplus</name>
    <name type="common">Cattle tick</name>
    <name type="synonym">Boophilus microplus</name>
    <dbReference type="NCBI Taxonomy" id="6941"/>
    <lineage>
        <taxon>Eukaryota</taxon>
        <taxon>Metazoa</taxon>
        <taxon>Ecdysozoa</taxon>
        <taxon>Arthropoda</taxon>
        <taxon>Chelicerata</taxon>
        <taxon>Arachnida</taxon>
        <taxon>Acari</taxon>
        <taxon>Parasitiformes</taxon>
        <taxon>Ixodida</taxon>
        <taxon>Ixodoidea</taxon>
        <taxon>Ixodidae</taxon>
        <taxon>Rhipicephalinae</taxon>
        <taxon>Rhipicephalus</taxon>
        <taxon>Boophilus</taxon>
    </lineage>
</organism>